<feature type="domain" description="PB1" evidence="8">
    <location>
        <begin position="848"/>
        <end position="931"/>
    </location>
</feature>
<comment type="subunit">
    <text evidence="1">Homodimers and heterodimers.</text>
</comment>
<feature type="domain" description="RWP-RK" evidence="7">
    <location>
        <begin position="610"/>
        <end position="691"/>
    </location>
</feature>
<evidence type="ECO:0000256" key="4">
    <source>
        <dbReference type="ARBA" id="ARBA00023163"/>
    </source>
</evidence>
<dbReference type="PANTHER" id="PTHR32002:SF46">
    <property type="entry name" value="PROTEIN NLP2"/>
    <property type="match status" value="1"/>
</dbReference>
<dbReference type="SMART" id="SM00666">
    <property type="entry name" value="PB1"/>
    <property type="match status" value="1"/>
</dbReference>
<dbReference type="InterPro" id="IPR003035">
    <property type="entry name" value="RWP-RK_dom"/>
</dbReference>
<dbReference type="InterPro" id="IPR053793">
    <property type="entry name" value="PB1-like"/>
</dbReference>
<evidence type="ECO:0000256" key="6">
    <source>
        <dbReference type="SAM" id="MobiDB-lite"/>
    </source>
</evidence>
<feature type="region of interest" description="Disordered" evidence="6">
    <location>
        <begin position="578"/>
        <end position="621"/>
    </location>
</feature>
<reference evidence="9 10" key="2">
    <citation type="journal article" date="2017" name="Front. Plant Sci.">
        <title>Gene Classification and Mining of Molecular Markers Useful in Red Clover (Trifolium pratense) Breeding.</title>
        <authorList>
            <person name="Istvanek J."/>
            <person name="Dluhosova J."/>
            <person name="Dluhos P."/>
            <person name="Patkova L."/>
            <person name="Nedelnik J."/>
            <person name="Repkova J."/>
        </authorList>
    </citation>
    <scope>NUCLEOTIDE SEQUENCE [LARGE SCALE GENOMIC DNA]</scope>
    <source>
        <strain evidence="10">cv. Tatra</strain>
        <tissue evidence="9">Young leaves</tissue>
    </source>
</reference>
<dbReference type="InterPro" id="IPR000270">
    <property type="entry name" value="PB1_dom"/>
</dbReference>
<dbReference type="InterPro" id="IPR034891">
    <property type="entry name" value="PB1_NLP"/>
</dbReference>
<dbReference type="InterPro" id="IPR055081">
    <property type="entry name" value="NLP1-9_GAF"/>
</dbReference>
<evidence type="ECO:0000313" key="9">
    <source>
        <dbReference type="EMBL" id="PNX93524.1"/>
    </source>
</evidence>
<dbReference type="EMBL" id="ASHM01011590">
    <property type="protein sequence ID" value="PNX93524.1"/>
    <property type="molecule type" value="Genomic_DNA"/>
</dbReference>
<accession>A0A2K3MS25</accession>
<keyword evidence="4" id="KW-0804">Transcription</keyword>
<evidence type="ECO:0000259" key="7">
    <source>
        <dbReference type="PROSITE" id="PS51519"/>
    </source>
</evidence>
<sequence length="950" mass="103778">MEYGGGLVGDGGVFGNMVGGGGEAADMIEELLVDGCWIEASENNMMAMQSQTQTHYMSTNNNNNNNIPIGMGEGDHFNNHHHNQIECNVPTDHDDDQESGFVVGKRWWIGPRANPGPSTSVKERLVVAVGYLKEYTKNSSNNVLIQIWVPALRRRSPLLIHNHYLHESSSSAPVSVNPNTNVHVRFFRSHEYPRHQQQQYGSLFALPVFERGSGTCLGVIEFVITNQTVVNYRPQLDHLSNALEAVDFRSSHNMNIPSAVKVFEELYEAAVNEIVEVLASVCKTHNLPLALTWAPCIQQQGGGVRGKGTAGAAGCGVSVAVPTDQMNNNQMMMNCVSTVDSACYVGDMEVLGFQEVCSEYHLFNGQGIVGTAFTTTKPCFAIDITAFSKAEYPLAHHANMFGLHAAVAIPLRSVYTGSAADFVLEFFLPKDCRDPEQQKHMLNSLSLVVQQACRSLHLHVVMDDTDNANHHDHDQDQFTFPTTTTTNNYMPSSASDAATASLSQVDATSGCSTKDTSSSCSWIAHMMEAQHKGKGVSVSLEYLQEPKEEFKVTTCNWDREREGNSVFSEFGQVLQHDQSSNSRASVEAGEESGGCGVGGGRRSSSSSSGRKSGDKRRTKAEKTISLPVLRQYFAGSLKDAAKSIGVCPTTLKRICRQHGITRWPSRKIKKVGHSLKKLQLVIDSVQGAEGAIQIGSFYASFPELSTATANGGGGGGGGDHNNVNNSFYNSHGDGVVNGLKSPPSACSQTHAAGNKLITANIINGDHHHHHHHVMMTENPAAPLAADALMMHGSNINIQNYQQLQEDQDTKQLLLHFNNNNQTLPPRPTAGAWNNNNNSSSSGLLERGAFRVKATFADEKIRFSLQAMWGFRDLQLEIARRFNLNDMNNLVLKYLDDEGEWVVLSCDADLEECKDLHTSSHTRTIRLSLFQASPLNLPNNFVRNSSSSPSS</sequence>
<evidence type="ECO:0000256" key="1">
    <source>
        <dbReference type="ARBA" id="ARBA00011726"/>
    </source>
</evidence>
<keyword evidence="3" id="KW-0238">DNA-binding</keyword>
<dbReference type="GO" id="GO:0003677">
    <property type="term" value="F:DNA binding"/>
    <property type="evidence" value="ECO:0007669"/>
    <property type="project" value="UniProtKB-KW"/>
</dbReference>
<evidence type="ECO:0000313" key="10">
    <source>
        <dbReference type="Proteomes" id="UP000236291"/>
    </source>
</evidence>
<dbReference type="InterPro" id="IPR045012">
    <property type="entry name" value="NLP"/>
</dbReference>
<dbReference type="Proteomes" id="UP000236291">
    <property type="component" value="Unassembled WGS sequence"/>
</dbReference>
<dbReference type="CDD" id="cd06407">
    <property type="entry name" value="PB1_NLP"/>
    <property type="match status" value="1"/>
</dbReference>
<comment type="caution">
    <text evidence="9">The sequence shown here is derived from an EMBL/GenBank/DDBJ whole genome shotgun (WGS) entry which is preliminary data.</text>
</comment>
<dbReference type="PANTHER" id="PTHR32002">
    <property type="entry name" value="PROTEIN NLP8"/>
    <property type="match status" value="1"/>
</dbReference>
<keyword evidence="5" id="KW-0539">Nucleus</keyword>
<reference evidence="9 10" key="1">
    <citation type="journal article" date="2014" name="Am. J. Bot.">
        <title>Genome assembly and annotation for red clover (Trifolium pratense; Fabaceae).</title>
        <authorList>
            <person name="Istvanek J."/>
            <person name="Jaros M."/>
            <person name="Krenek A."/>
            <person name="Repkova J."/>
        </authorList>
    </citation>
    <scope>NUCLEOTIDE SEQUENCE [LARGE SCALE GENOMIC DNA]</scope>
    <source>
        <strain evidence="10">cv. Tatra</strain>
        <tissue evidence="9">Young leaves</tissue>
    </source>
</reference>
<evidence type="ECO:0000256" key="2">
    <source>
        <dbReference type="ARBA" id="ARBA00023015"/>
    </source>
</evidence>
<dbReference type="PROSITE" id="PS51519">
    <property type="entry name" value="RWP_RK"/>
    <property type="match status" value="1"/>
</dbReference>
<dbReference type="Pfam" id="PF02042">
    <property type="entry name" value="RWP-RK"/>
    <property type="match status" value="1"/>
</dbReference>
<evidence type="ECO:0000256" key="3">
    <source>
        <dbReference type="ARBA" id="ARBA00023125"/>
    </source>
</evidence>
<dbReference type="STRING" id="57577.A0A2K3MS25"/>
<dbReference type="AlphaFoldDB" id="A0A2K3MS25"/>
<keyword evidence="2" id="KW-0805">Transcription regulation</keyword>
<feature type="compositionally biased region" description="Gly residues" evidence="6">
    <location>
        <begin position="591"/>
        <end position="601"/>
    </location>
</feature>
<protein>
    <submittedName>
        <fullName evidence="9">Protein NLP2-like</fullName>
    </submittedName>
</protein>
<dbReference type="GO" id="GO:0003700">
    <property type="term" value="F:DNA-binding transcription factor activity"/>
    <property type="evidence" value="ECO:0007669"/>
    <property type="project" value="InterPro"/>
</dbReference>
<dbReference type="Pfam" id="PF00564">
    <property type="entry name" value="PB1"/>
    <property type="match status" value="1"/>
</dbReference>
<dbReference type="PROSITE" id="PS51745">
    <property type="entry name" value="PB1"/>
    <property type="match status" value="1"/>
</dbReference>
<gene>
    <name evidence="9" type="ORF">L195_g016678</name>
</gene>
<name>A0A2K3MS25_TRIPR</name>
<organism evidence="9 10">
    <name type="scientific">Trifolium pratense</name>
    <name type="common">Red clover</name>
    <dbReference type="NCBI Taxonomy" id="57577"/>
    <lineage>
        <taxon>Eukaryota</taxon>
        <taxon>Viridiplantae</taxon>
        <taxon>Streptophyta</taxon>
        <taxon>Embryophyta</taxon>
        <taxon>Tracheophyta</taxon>
        <taxon>Spermatophyta</taxon>
        <taxon>Magnoliopsida</taxon>
        <taxon>eudicotyledons</taxon>
        <taxon>Gunneridae</taxon>
        <taxon>Pentapetalae</taxon>
        <taxon>rosids</taxon>
        <taxon>fabids</taxon>
        <taxon>Fabales</taxon>
        <taxon>Fabaceae</taxon>
        <taxon>Papilionoideae</taxon>
        <taxon>50 kb inversion clade</taxon>
        <taxon>NPAAA clade</taxon>
        <taxon>Hologalegina</taxon>
        <taxon>IRL clade</taxon>
        <taxon>Trifolieae</taxon>
        <taxon>Trifolium</taxon>
    </lineage>
</organism>
<dbReference type="Gene3D" id="3.10.20.90">
    <property type="entry name" value="Phosphatidylinositol 3-kinase Catalytic Subunit, Chain A, domain 1"/>
    <property type="match status" value="1"/>
</dbReference>
<evidence type="ECO:0000256" key="5">
    <source>
        <dbReference type="ARBA" id="ARBA00023242"/>
    </source>
</evidence>
<proteinExistence type="predicted"/>
<dbReference type="Pfam" id="PF22922">
    <property type="entry name" value="GAF_NLP"/>
    <property type="match status" value="1"/>
</dbReference>
<dbReference type="SUPFAM" id="SSF54277">
    <property type="entry name" value="CAD &amp; PB1 domains"/>
    <property type="match status" value="1"/>
</dbReference>
<evidence type="ECO:0000259" key="8">
    <source>
        <dbReference type="PROSITE" id="PS51745"/>
    </source>
</evidence>